<comment type="caution">
    <text evidence="3">The sequence shown here is derived from an EMBL/GenBank/DDBJ whole genome shotgun (WGS) entry which is preliminary data.</text>
</comment>
<dbReference type="Proteomes" id="UP001174936">
    <property type="component" value="Unassembled WGS sequence"/>
</dbReference>
<feature type="compositionally biased region" description="Basic and acidic residues" evidence="1">
    <location>
        <begin position="156"/>
        <end position="170"/>
    </location>
</feature>
<feature type="compositionally biased region" description="Pro residues" evidence="1">
    <location>
        <begin position="195"/>
        <end position="207"/>
    </location>
</feature>
<feature type="transmembrane region" description="Helical" evidence="2">
    <location>
        <begin position="81"/>
        <end position="101"/>
    </location>
</feature>
<keyword evidence="2" id="KW-1133">Transmembrane helix</keyword>
<dbReference type="EMBL" id="JAULSV010000005">
    <property type="protein sequence ID" value="KAK0643848.1"/>
    <property type="molecule type" value="Genomic_DNA"/>
</dbReference>
<feature type="compositionally biased region" description="Basic and acidic residues" evidence="1">
    <location>
        <begin position="267"/>
        <end position="277"/>
    </location>
</feature>
<reference evidence="3" key="1">
    <citation type="submission" date="2023-06" db="EMBL/GenBank/DDBJ databases">
        <title>Genome-scale phylogeny and comparative genomics of the fungal order Sordariales.</title>
        <authorList>
            <consortium name="Lawrence Berkeley National Laboratory"/>
            <person name="Hensen N."/>
            <person name="Bonometti L."/>
            <person name="Westerberg I."/>
            <person name="Brannstrom I.O."/>
            <person name="Guillou S."/>
            <person name="Cros-Aarteil S."/>
            <person name="Calhoun S."/>
            <person name="Haridas S."/>
            <person name="Kuo A."/>
            <person name="Mondo S."/>
            <person name="Pangilinan J."/>
            <person name="Riley R."/>
            <person name="Labutti K."/>
            <person name="Andreopoulos B."/>
            <person name="Lipzen A."/>
            <person name="Chen C."/>
            <person name="Yanf M."/>
            <person name="Daum C."/>
            <person name="Ng V."/>
            <person name="Clum A."/>
            <person name="Steindorff A."/>
            <person name="Ohm R."/>
            <person name="Martin F."/>
            <person name="Silar P."/>
            <person name="Natvig D."/>
            <person name="Lalanne C."/>
            <person name="Gautier V."/>
            <person name="Ament-Velasquez S.L."/>
            <person name="Kruys A."/>
            <person name="Hutchinson M.I."/>
            <person name="Powell A.J."/>
            <person name="Barry K."/>
            <person name="Miller A.N."/>
            <person name="Grigoriev I.V."/>
            <person name="Debuchy R."/>
            <person name="Gladieux P."/>
            <person name="Thoren M.H."/>
            <person name="Johannesson H."/>
        </authorList>
    </citation>
    <scope>NUCLEOTIDE SEQUENCE</scope>
    <source>
        <strain evidence="3">SMH2532-1</strain>
    </source>
</reference>
<name>A0AA39Y0W1_9PEZI</name>
<evidence type="ECO:0000313" key="3">
    <source>
        <dbReference type="EMBL" id="KAK0643848.1"/>
    </source>
</evidence>
<gene>
    <name evidence="3" type="ORF">B0T16DRAFT_189705</name>
</gene>
<keyword evidence="4" id="KW-1185">Reference proteome</keyword>
<dbReference type="AlphaFoldDB" id="A0AA39Y0W1"/>
<feature type="compositionally biased region" description="Basic residues" evidence="1">
    <location>
        <begin position="326"/>
        <end position="335"/>
    </location>
</feature>
<evidence type="ECO:0000256" key="2">
    <source>
        <dbReference type="SAM" id="Phobius"/>
    </source>
</evidence>
<evidence type="ECO:0000313" key="4">
    <source>
        <dbReference type="Proteomes" id="UP001174936"/>
    </source>
</evidence>
<keyword evidence="2" id="KW-0472">Membrane</keyword>
<feature type="compositionally biased region" description="Low complexity" evidence="1">
    <location>
        <begin position="237"/>
        <end position="266"/>
    </location>
</feature>
<protein>
    <submittedName>
        <fullName evidence="3">Uncharacterized protein</fullName>
    </submittedName>
</protein>
<sequence>MGIASYPPGKTSRTVEPTAHPAVVNRKRQTDSVTTSKITISQTITRVSSTWTAVATLQKDLPSEPPAQSAPLVTGKQLGGILGGVGAAVIICLMVGCFWFTSRPKRHPRSYSTSSTSSFSFKRPPDSPNPPWGRPIGRPSFPRPYFPPRSLAHPPRPPESRSSHSSHRTDPGTPTRRGPAPQRGPSSPTSAPQQTRPPEPPDEPAPSSPQQRPSVVTVEPTPVSPPPTATGHRPATGSGRHPNPSSSGPRPSGRRPTSGPTPSSRPDTQRSPERIDVVEVSPPPAPNLRFTALKLGGGLALAELFKIAKDMEKSARRHEREMTTERRRRPSVHHV</sequence>
<feature type="compositionally biased region" description="Basic and acidic residues" evidence="1">
    <location>
        <begin position="313"/>
        <end position="325"/>
    </location>
</feature>
<keyword evidence="2" id="KW-0812">Transmembrane</keyword>
<feature type="compositionally biased region" description="Low complexity" evidence="1">
    <location>
        <begin position="110"/>
        <end position="121"/>
    </location>
</feature>
<evidence type="ECO:0000256" key="1">
    <source>
        <dbReference type="SAM" id="MobiDB-lite"/>
    </source>
</evidence>
<feature type="region of interest" description="Disordered" evidence="1">
    <location>
        <begin position="104"/>
        <end position="286"/>
    </location>
</feature>
<organism evidence="3 4">
    <name type="scientific">Cercophora newfieldiana</name>
    <dbReference type="NCBI Taxonomy" id="92897"/>
    <lineage>
        <taxon>Eukaryota</taxon>
        <taxon>Fungi</taxon>
        <taxon>Dikarya</taxon>
        <taxon>Ascomycota</taxon>
        <taxon>Pezizomycotina</taxon>
        <taxon>Sordariomycetes</taxon>
        <taxon>Sordariomycetidae</taxon>
        <taxon>Sordariales</taxon>
        <taxon>Lasiosphaeriaceae</taxon>
        <taxon>Cercophora</taxon>
    </lineage>
</organism>
<feature type="region of interest" description="Disordered" evidence="1">
    <location>
        <begin position="313"/>
        <end position="335"/>
    </location>
</feature>
<feature type="compositionally biased region" description="Low complexity" evidence="1">
    <location>
        <begin position="208"/>
        <end position="221"/>
    </location>
</feature>
<accession>A0AA39Y0W1</accession>
<dbReference type="PRINTS" id="PR01217">
    <property type="entry name" value="PRICHEXTENSN"/>
</dbReference>
<proteinExistence type="predicted"/>